<accession>A0AAU9D1K6</accession>
<dbReference type="KEGG" id="xak:KIMC2_09280"/>
<gene>
    <name evidence="1" type="ORF">KIMC2_09280</name>
</gene>
<dbReference type="RefSeq" id="WP_317698287.1">
    <property type="nucleotide sequence ID" value="NZ_AP026801.1"/>
</dbReference>
<dbReference type="AlphaFoldDB" id="A0AAU9D1K6"/>
<sequence length="88" mass="9983">MKSLKKEISDSINEVTVVFALKNNYKIDVAKYPLLKELGSWVNTKDQTNLYLRTKLDKPTLVKKFSEITGLSNEQFDTGAVSSINSVW</sequence>
<organism evidence="1 2">
    <name type="scientific">Xylocopilactobacillus apis</name>
    <dbReference type="NCBI Taxonomy" id="2932183"/>
    <lineage>
        <taxon>Bacteria</taxon>
        <taxon>Bacillati</taxon>
        <taxon>Bacillota</taxon>
        <taxon>Bacilli</taxon>
        <taxon>Lactobacillales</taxon>
        <taxon>Lactobacillaceae</taxon>
        <taxon>Xylocopilactobacillus</taxon>
    </lineage>
</organism>
<name>A0AAU9D1K6_9LACO</name>
<dbReference type="Proteomes" id="UP001321804">
    <property type="component" value="Chromosome"/>
</dbReference>
<dbReference type="EMBL" id="AP026801">
    <property type="protein sequence ID" value="BDR56366.1"/>
    <property type="molecule type" value="Genomic_DNA"/>
</dbReference>
<evidence type="ECO:0000313" key="2">
    <source>
        <dbReference type="Proteomes" id="UP001321804"/>
    </source>
</evidence>
<proteinExistence type="predicted"/>
<evidence type="ECO:0000313" key="1">
    <source>
        <dbReference type="EMBL" id="BDR56366.1"/>
    </source>
</evidence>
<reference evidence="1 2" key="1">
    <citation type="journal article" date="2023" name="Microbiol. Spectr.">
        <title>Symbiosis of Carpenter Bees with Uncharacterized Lactic Acid Bacteria Showing NAD Auxotrophy.</title>
        <authorList>
            <person name="Kawasaki S."/>
            <person name="Ozawa K."/>
            <person name="Mori T."/>
            <person name="Yamamoto A."/>
            <person name="Ito M."/>
            <person name="Ohkuma M."/>
            <person name="Sakamoto M."/>
            <person name="Matsutani M."/>
        </authorList>
    </citation>
    <scope>NUCLEOTIDE SEQUENCE [LARGE SCALE GENOMIC DNA]</scope>
    <source>
        <strain evidence="1 2">KimC2</strain>
    </source>
</reference>
<protein>
    <submittedName>
        <fullName evidence="1">Uncharacterized protein</fullName>
    </submittedName>
</protein>
<keyword evidence="2" id="KW-1185">Reference proteome</keyword>